<dbReference type="PANTHER" id="PTHR46556:SF1">
    <property type="entry name" value="PLECKSTRIN HOMOLOGY DOMAIN-CONTAINING FAMILY M MEMBER 2"/>
    <property type="match status" value="1"/>
</dbReference>
<dbReference type="Proteomes" id="UP001431783">
    <property type="component" value="Unassembled WGS sequence"/>
</dbReference>
<feature type="region of interest" description="Disordered" evidence="3">
    <location>
        <begin position="437"/>
        <end position="471"/>
    </location>
</feature>
<dbReference type="EMBL" id="JARQZJ010000001">
    <property type="protein sequence ID" value="KAK9869654.1"/>
    <property type="molecule type" value="Genomic_DNA"/>
</dbReference>
<dbReference type="SUPFAM" id="SSF50729">
    <property type="entry name" value="PH domain-like"/>
    <property type="match status" value="1"/>
</dbReference>
<comment type="caution">
    <text evidence="5">The sequence shown here is derived from an EMBL/GenBank/DDBJ whole genome shotgun (WGS) entry which is preliminary data.</text>
</comment>
<sequence length="1038" mass="117586">MMNVSLSEEVNENLCSQLKSNFETIEETNPQVVPIIEPEPKLVEEQIVYRRQRKKKSKSDTPKKRVSFHEDILNSTKIDDIHINHGFITHESDVSLSFFQRGFVRKPDVVKGRYSWAAEGDAPFYEKQSSDRKTNSDIYIQNPKYSSTSSSSTGSISSSIDEEDSSDENLPKSNISVSKPKTSCLKKTPNKKTIDTKIVHEEINIPRQKSESNLLDSNIFGSLKNILTFSTSVPLAERGVPEGQEDVPIYPSEDENPNRHRSSSNFSLSKSGSANFKAEPVKRRGNLNLEVAKSNFRLSRSEGFYPNYPVEQQLPSNIIICDSNVYEHKGISYSYEYDNFQKSFEQQNKAKSSTLYQRIIKEFNIFKKKAKEEPENEAKENFEVIFNQKTSTPQTKEQLADESHMKTSTISKSVLNSYASSSKLDWSDNDAAISEYSEVSHSRHLNSPKRRINRSNHYSTQSSFKGPAETDTMSFLSKNETASRPPTSKSSLIDRFLKNVTLKKILDAKSAKRRKDGNRYLSLYVKGLKGHKFNGYDEIDKQLEQEVIEGLQNKKENVEIYNKKMIAQMKTEVFKNYSEIFVQMFMVRSAYTTDGDSKPLLAILTNSAIYITSWTSNGRYRNLFMLPYPELNSILIGPSAQTVHLSNINGDMQCMITTGCSMVTNNFISQLEFIIRKDKSQAIMPALKHLSMQDMTNLRKAICKQTTVQKEEEYVYYSIVDIQELGADVIDGTPLGPTKEGPLMFRTQESISRWETAYFILKAGVMYMFSSASHRVPMKVYPLINGACQGACRLPHAPRPHTFQLIVDGKTLQLAAPDEYVASEWLQALIHAANEIYYKDKTVTQSCSLLMTTDHILTVREAFPCIPKSLLPENVGNHEPIKGSQALSCAAIVDLVAFRLPSAEQSWCILEFACREVYECGGDWILYFSSNEELENFISTLEVLWDYSNEKDECFPLSTIPETDPMNKKCIDVYNSLKDSWSTNTHLERVRLYLGVTGILLDLGESCIGSPGCSPAGTNREREVFIGRLLGRTGLELI</sequence>
<dbReference type="PROSITE" id="PS50003">
    <property type="entry name" value="PH_DOMAIN"/>
    <property type="match status" value="1"/>
</dbReference>
<evidence type="ECO:0000256" key="2">
    <source>
        <dbReference type="ARBA" id="ARBA00022490"/>
    </source>
</evidence>
<evidence type="ECO:0000313" key="5">
    <source>
        <dbReference type="EMBL" id="KAK9869654.1"/>
    </source>
</evidence>
<dbReference type="Pfam" id="PF23142">
    <property type="entry name" value="PH_PLEKHM2"/>
    <property type="match status" value="1"/>
</dbReference>
<dbReference type="Pfam" id="PF00169">
    <property type="entry name" value="PH"/>
    <property type="match status" value="1"/>
</dbReference>
<feature type="compositionally biased region" description="Basic residues" evidence="3">
    <location>
        <begin position="442"/>
        <end position="454"/>
    </location>
</feature>
<proteinExistence type="predicted"/>
<keyword evidence="6" id="KW-1185">Reference proteome</keyword>
<organism evidence="5 6">
    <name type="scientific">Henosepilachna vigintioctopunctata</name>
    <dbReference type="NCBI Taxonomy" id="420089"/>
    <lineage>
        <taxon>Eukaryota</taxon>
        <taxon>Metazoa</taxon>
        <taxon>Ecdysozoa</taxon>
        <taxon>Arthropoda</taxon>
        <taxon>Hexapoda</taxon>
        <taxon>Insecta</taxon>
        <taxon>Pterygota</taxon>
        <taxon>Neoptera</taxon>
        <taxon>Endopterygota</taxon>
        <taxon>Coleoptera</taxon>
        <taxon>Polyphaga</taxon>
        <taxon>Cucujiformia</taxon>
        <taxon>Coccinelloidea</taxon>
        <taxon>Coccinellidae</taxon>
        <taxon>Epilachninae</taxon>
        <taxon>Epilachnini</taxon>
        <taxon>Henosepilachna</taxon>
    </lineage>
</organism>
<dbReference type="GO" id="GO:0032880">
    <property type="term" value="P:regulation of protein localization"/>
    <property type="evidence" value="ECO:0007669"/>
    <property type="project" value="TreeGrafter"/>
</dbReference>
<dbReference type="GO" id="GO:0007030">
    <property type="term" value="P:Golgi organization"/>
    <property type="evidence" value="ECO:0007669"/>
    <property type="project" value="TreeGrafter"/>
</dbReference>
<feature type="compositionally biased region" description="Polar residues" evidence="3">
    <location>
        <begin position="171"/>
        <end position="181"/>
    </location>
</feature>
<dbReference type="SMART" id="SM00233">
    <property type="entry name" value="PH"/>
    <property type="match status" value="1"/>
</dbReference>
<evidence type="ECO:0000313" key="6">
    <source>
        <dbReference type="Proteomes" id="UP001431783"/>
    </source>
</evidence>
<dbReference type="GO" id="GO:0032418">
    <property type="term" value="P:lysosome localization"/>
    <property type="evidence" value="ECO:0007669"/>
    <property type="project" value="TreeGrafter"/>
</dbReference>
<comment type="subcellular location">
    <subcellularLocation>
        <location evidence="1">Cytoplasm</location>
    </subcellularLocation>
</comment>
<dbReference type="AlphaFoldDB" id="A0AAW1TR82"/>
<dbReference type="InterPro" id="IPR057288">
    <property type="entry name" value="PH_PLEKHM2"/>
</dbReference>
<name>A0AAW1TR82_9CUCU</name>
<dbReference type="InterPro" id="IPR001849">
    <property type="entry name" value="PH_domain"/>
</dbReference>
<keyword evidence="2" id="KW-0963">Cytoplasm</keyword>
<dbReference type="CDD" id="cd13309">
    <property type="entry name" value="PH_SKIP"/>
    <property type="match status" value="1"/>
</dbReference>
<feature type="region of interest" description="Disordered" evidence="3">
    <location>
        <begin position="377"/>
        <end position="406"/>
    </location>
</feature>
<feature type="compositionally biased region" description="Low complexity" evidence="3">
    <location>
        <begin position="146"/>
        <end position="159"/>
    </location>
</feature>
<dbReference type="InterPro" id="IPR053015">
    <property type="entry name" value="PH_domain-containing_M2"/>
</dbReference>
<feature type="region of interest" description="Disordered" evidence="3">
    <location>
        <begin position="140"/>
        <end position="188"/>
    </location>
</feature>
<feature type="compositionally biased region" description="Polar residues" evidence="3">
    <location>
        <begin position="387"/>
        <end position="397"/>
    </location>
</feature>
<dbReference type="InterPro" id="IPR011993">
    <property type="entry name" value="PH-like_dom_sf"/>
</dbReference>
<evidence type="ECO:0000256" key="1">
    <source>
        <dbReference type="ARBA" id="ARBA00004496"/>
    </source>
</evidence>
<feature type="compositionally biased region" description="Low complexity" evidence="3">
    <location>
        <begin position="263"/>
        <end position="272"/>
    </location>
</feature>
<reference evidence="5 6" key="1">
    <citation type="submission" date="2023-03" db="EMBL/GenBank/DDBJ databases">
        <title>Genome insight into feeding habits of ladybird beetles.</title>
        <authorList>
            <person name="Li H.-S."/>
            <person name="Huang Y.-H."/>
            <person name="Pang H."/>
        </authorList>
    </citation>
    <scope>NUCLEOTIDE SEQUENCE [LARGE SCALE GENOMIC DNA]</scope>
    <source>
        <strain evidence="5">SYSU_2023b</strain>
        <tissue evidence="5">Whole body</tissue>
    </source>
</reference>
<feature type="compositionally biased region" description="Polar residues" evidence="3">
    <location>
        <begin position="455"/>
        <end position="464"/>
    </location>
</feature>
<dbReference type="Gene3D" id="2.30.29.30">
    <property type="entry name" value="Pleckstrin-homology domain (PH domain)/Phosphotyrosine-binding domain (PTB)"/>
    <property type="match status" value="1"/>
</dbReference>
<evidence type="ECO:0000259" key="4">
    <source>
        <dbReference type="PROSITE" id="PS50003"/>
    </source>
</evidence>
<protein>
    <recommendedName>
        <fullName evidence="4">PH domain-containing protein</fullName>
    </recommendedName>
</protein>
<dbReference type="PANTHER" id="PTHR46556">
    <property type="entry name" value="PLECKSTRIN HOMOLOGY DOMAIN-CONTAINING FAMILY M MEMBER 2"/>
    <property type="match status" value="1"/>
</dbReference>
<accession>A0AAW1TR82</accession>
<dbReference type="GO" id="GO:0010008">
    <property type="term" value="C:endosome membrane"/>
    <property type="evidence" value="ECO:0007669"/>
    <property type="project" value="TreeGrafter"/>
</dbReference>
<feature type="region of interest" description="Disordered" evidence="3">
    <location>
        <begin position="237"/>
        <end position="272"/>
    </location>
</feature>
<dbReference type="GO" id="GO:0019894">
    <property type="term" value="F:kinesin binding"/>
    <property type="evidence" value="ECO:0007669"/>
    <property type="project" value="TreeGrafter"/>
</dbReference>
<feature type="domain" description="PH" evidence="4">
    <location>
        <begin position="736"/>
        <end position="834"/>
    </location>
</feature>
<evidence type="ECO:0000256" key="3">
    <source>
        <dbReference type="SAM" id="MobiDB-lite"/>
    </source>
</evidence>
<gene>
    <name evidence="5" type="ORF">WA026_003402</name>
</gene>